<dbReference type="GO" id="GO:0016491">
    <property type="term" value="F:oxidoreductase activity"/>
    <property type="evidence" value="ECO:0007669"/>
    <property type="project" value="UniProtKB-KW"/>
</dbReference>
<dbReference type="InterPro" id="IPR050700">
    <property type="entry name" value="YIM1/Zinc_Alcohol_DH_Fams"/>
</dbReference>
<dbReference type="InterPro" id="IPR013154">
    <property type="entry name" value="ADH-like_N"/>
</dbReference>
<dbReference type="Pfam" id="PF08240">
    <property type="entry name" value="ADH_N"/>
    <property type="match status" value="1"/>
</dbReference>
<dbReference type="PANTHER" id="PTHR11695">
    <property type="entry name" value="ALCOHOL DEHYDROGENASE RELATED"/>
    <property type="match status" value="1"/>
</dbReference>
<reference evidence="2 3" key="1">
    <citation type="submission" date="2017-02" db="EMBL/GenBank/DDBJ databases">
        <authorList>
            <person name="Peterson S.W."/>
        </authorList>
    </citation>
    <scope>NUCLEOTIDE SEQUENCE [LARGE SCALE GENOMIC DNA]</scope>
    <source>
        <strain evidence="2 3">B Ar 00.02</strain>
    </source>
</reference>
<dbReference type="Proteomes" id="UP000195913">
    <property type="component" value="Unassembled WGS sequence"/>
</dbReference>
<keyword evidence="3" id="KW-1185">Reference proteome</keyword>
<evidence type="ECO:0000313" key="3">
    <source>
        <dbReference type="Proteomes" id="UP000195913"/>
    </source>
</evidence>
<dbReference type="InterPro" id="IPR013149">
    <property type="entry name" value="ADH-like_C"/>
</dbReference>
<dbReference type="Gene3D" id="3.90.180.10">
    <property type="entry name" value="Medium-chain alcohol dehydrogenases, catalytic domain"/>
    <property type="match status" value="1"/>
</dbReference>
<dbReference type="SUPFAM" id="SSF50129">
    <property type="entry name" value="GroES-like"/>
    <property type="match status" value="1"/>
</dbReference>
<dbReference type="EMBL" id="FUHW01000016">
    <property type="protein sequence ID" value="SJM54425.1"/>
    <property type="molecule type" value="Genomic_DNA"/>
</dbReference>
<accession>A0A1R4FEQ3</accession>
<feature type="domain" description="Enoyl reductase (ER)" evidence="1">
    <location>
        <begin position="10"/>
        <end position="306"/>
    </location>
</feature>
<keyword evidence="2" id="KW-0560">Oxidoreductase</keyword>
<name>A0A1R4FEQ3_9MICC</name>
<evidence type="ECO:0000313" key="2">
    <source>
        <dbReference type="EMBL" id="SJM54425.1"/>
    </source>
</evidence>
<dbReference type="SMART" id="SM00829">
    <property type="entry name" value="PKS_ER"/>
    <property type="match status" value="1"/>
</dbReference>
<dbReference type="SUPFAM" id="SSF51735">
    <property type="entry name" value="NAD(P)-binding Rossmann-fold domains"/>
    <property type="match status" value="1"/>
</dbReference>
<dbReference type="InterPro" id="IPR011032">
    <property type="entry name" value="GroES-like_sf"/>
</dbReference>
<dbReference type="Gene3D" id="3.40.50.720">
    <property type="entry name" value="NAD(P)-binding Rossmann-like Domain"/>
    <property type="match status" value="1"/>
</dbReference>
<dbReference type="GO" id="GO:0016829">
    <property type="term" value="F:lyase activity"/>
    <property type="evidence" value="ECO:0007669"/>
    <property type="project" value="UniProtKB-KW"/>
</dbReference>
<dbReference type="EC" id="1.1.1.-" evidence="2"/>
<dbReference type="CDD" id="cd05289">
    <property type="entry name" value="MDR_like_2"/>
    <property type="match status" value="1"/>
</dbReference>
<dbReference type="AlphaFoldDB" id="A0A1R4FEQ3"/>
<protein>
    <submittedName>
        <fullName evidence="2">Bifunctional protein: zinc-containing alcohol dehydrogenase quinone oxidoreductase ( NADPH:quinone reductase) Similar to arginate lyase</fullName>
        <ecNumber evidence="2">1.1.1.-</ecNumber>
    </submittedName>
</protein>
<dbReference type="InterPro" id="IPR036291">
    <property type="entry name" value="NAD(P)-bd_dom_sf"/>
</dbReference>
<evidence type="ECO:0000259" key="1">
    <source>
        <dbReference type="SMART" id="SM00829"/>
    </source>
</evidence>
<organism evidence="2 3">
    <name type="scientific">Arthrobacter rhombi</name>
    <dbReference type="NCBI Taxonomy" id="71253"/>
    <lineage>
        <taxon>Bacteria</taxon>
        <taxon>Bacillati</taxon>
        <taxon>Actinomycetota</taxon>
        <taxon>Actinomycetes</taxon>
        <taxon>Micrococcales</taxon>
        <taxon>Micrococcaceae</taxon>
        <taxon>Arthrobacter</taxon>
    </lineage>
</organism>
<sequence>MTAIQIQKYGPTDQVIVADSGGPSQVGEGQLLIRVAAASINPVDTGIALGYMAEAMPLDFPITLGTDYSGIVEKVGPGVESFSVGDLVIGQAGVALGGSGTFAEYAVGPAVFAAHAPKTLPLVEAATLPLVGASALQAIESLRIIPGMTVLVLGGGGAIGSLGVQLAQAIGAKVIATAGAADHEDVLALGASEVYDYADSSWREGLSAVDAILDASPGLDPAPYYGLLRPGGTMVSLSTQHDEAVAAAAGISAETQISVPVTEVLEQFVAAVDAGHVILRIGTTLPLVRAAEAFAADKTTPGKTLLIVADLTER</sequence>
<keyword evidence="2" id="KW-0456">Lyase</keyword>
<dbReference type="Pfam" id="PF00107">
    <property type="entry name" value="ADH_zinc_N"/>
    <property type="match status" value="1"/>
</dbReference>
<proteinExistence type="predicted"/>
<gene>
    <name evidence="2" type="ORF">FM101_03605</name>
</gene>
<dbReference type="PANTHER" id="PTHR11695:SF294">
    <property type="entry name" value="RETICULON-4-INTERACTING PROTEIN 1, MITOCHONDRIAL"/>
    <property type="match status" value="1"/>
</dbReference>
<dbReference type="RefSeq" id="WP_179204214.1">
    <property type="nucleotide sequence ID" value="NZ_FUHW01000016.1"/>
</dbReference>
<dbReference type="InterPro" id="IPR020843">
    <property type="entry name" value="ER"/>
</dbReference>